<comment type="pathway">
    <text evidence="2 9">Polyol metabolism; (R,R)-butane-2,3-diol biosynthesis; (R,R)-butane-2,3-diol from pyruvate: step 2/3.</text>
</comment>
<dbReference type="SUPFAM" id="SSF117856">
    <property type="entry name" value="AF0104/ALDC/Ptd012-like"/>
    <property type="match status" value="1"/>
</dbReference>
<dbReference type="RefSeq" id="WP_132037444.1">
    <property type="nucleotide sequence ID" value="NZ_QWDN01000009.1"/>
</dbReference>
<evidence type="ECO:0000256" key="9">
    <source>
        <dbReference type="PIRNR" id="PIRNR001332"/>
    </source>
</evidence>
<dbReference type="InterPro" id="IPR005128">
    <property type="entry name" value="Acetolactate_a_deCO2ase"/>
</dbReference>
<evidence type="ECO:0000256" key="4">
    <source>
        <dbReference type="ARBA" id="ARBA00013204"/>
    </source>
</evidence>
<evidence type="ECO:0000313" key="13">
    <source>
        <dbReference type="Proteomes" id="UP000298340"/>
    </source>
</evidence>
<dbReference type="PANTHER" id="PTHR35524">
    <property type="entry name" value="ALPHA-ACETOLACTATE DECARBOXYLASE"/>
    <property type="match status" value="1"/>
</dbReference>
<dbReference type="Proteomes" id="UP000295270">
    <property type="component" value="Unassembled WGS sequence"/>
</dbReference>
<evidence type="ECO:0000313" key="12">
    <source>
        <dbReference type="Proteomes" id="UP000295270"/>
    </source>
</evidence>
<dbReference type="GO" id="GO:0045151">
    <property type="term" value="P:acetoin biosynthetic process"/>
    <property type="evidence" value="ECO:0007669"/>
    <property type="project" value="UniProtKB-UniRule"/>
</dbReference>
<dbReference type="CDD" id="cd17299">
    <property type="entry name" value="acetolactate_decarboxylase"/>
    <property type="match status" value="1"/>
</dbReference>
<dbReference type="Pfam" id="PF03306">
    <property type="entry name" value="AAL_decarboxy"/>
    <property type="match status" value="1"/>
</dbReference>
<reference evidence="10" key="3">
    <citation type="submission" date="2019-03" db="EMBL/GenBank/DDBJ databases">
        <authorList>
            <person name="Whitman W."/>
            <person name="Huntemann M."/>
            <person name="Clum A."/>
            <person name="Pillay M."/>
            <person name="Palaniappan K."/>
            <person name="Varghese N."/>
            <person name="Mikhailova N."/>
            <person name="Stamatis D."/>
            <person name="Reddy T."/>
            <person name="Daum C."/>
            <person name="Shapiro N."/>
            <person name="Ivanova N."/>
            <person name="Kyrpides N."/>
            <person name="Woyke T."/>
        </authorList>
    </citation>
    <scope>NUCLEOTIDE SEQUENCE</scope>
    <source>
        <strain evidence="10">P5626</strain>
    </source>
</reference>
<evidence type="ECO:0000256" key="2">
    <source>
        <dbReference type="ARBA" id="ARBA00005170"/>
    </source>
</evidence>
<organism evidence="11 13">
    <name type="scientific">Flavobacterium circumlabens</name>
    <dbReference type="NCBI Taxonomy" id="2133765"/>
    <lineage>
        <taxon>Bacteria</taxon>
        <taxon>Pseudomonadati</taxon>
        <taxon>Bacteroidota</taxon>
        <taxon>Flavobacteriia</taxon>
        <taxon>Flavobacteriales</taxon>
        <taxon>Flavobacteriaceae</taxon>
        <taxon>Flavobacterium</taxon>
    </lineage>
</organism>
<protein>
    <recommendedName>
        <fullName evidence="5 9">Alpha-acetolactate decarboxylase</fullName>
        <ecNumber evidence="4 9">4.1.1.5</ecNumber>
    </recommendedName>
</protein>
<accession>A0A4Y7U7L6</accession>
<dbReference type="PANTHER" id="PTHR35524:SF1">
    <property type="entry name" value="ALPHA-ACETOLACTATE DECARBOXYLASE"/>
    <property type="match status" value="1"/>
</dbReference>
<evidence type="ECO:0000256" key="7">
    <source>
        <dbReference type="ARBA" id="ARBA00023061"/>
    </source>
</evidence>
<comment type="catalytic activity">
    <reaction evidence="1 9">
        <text>(2S)-2-acetolactate + H(+) = (R)-acetoin + CO2</text>
        <dbReference type="Rhea" id="RHEA:21580"/>
        <dbReference type="ChEBI" id="CHEBI:15378"/>
        <dbReference type="ChEBI" id="CHEBI:15686"/>
        <dbReference type="ChEBI" id="CHEBI:16526"/>
        <dbReference type="ChEBI" id="CHEBI:58476"/>
        <dbReference type="EC" id="4.1.1.5"/>
    </reaction>
</comment>
<dbReference type="UniPathway" id="UPA00626">
    <property type="reaction ID" value="UER00678"/>
</dbReference>
<name>A0A4Y7U7L6_9FLAO</name>
<dbReference type="EMBL" id="QWDN01000009">
    <property type="protein sequence ID" value="TEB42410.1"/>
    <property type="molecule type" value="Genomic_DNA"/>
</dbReference>
<comment type="caution">
    <text evidence="11">The sequence shown here is derived from an EMBL/GenBank/DDBJ whole genome shotgun (WGS) entry which is preliminary data.</text>
</comment>
<keyword evidence="12" id="KW-1185">Reference proteome</keyword>
<keyword evidence="7 9" id="KW-0005">Acetoin biosynthesis</keyword>
<comment type="similarity">
    <text evidence="3 9">Belongs to the alpha-acetolactate decarboxylase family.</text>
</comment>
<gene>
    <name evidence="11" type="ORF">D0809_21180</name>
    <name evidence="10" type="ORF">EV142_10916</name>
</gene>
<evidence type="ECO:0000256" key="1">
    <source>
        <dbReference type="ARBA" id="ARBA00001784"/>
    </source>
</evidence>
<evidence type="ECO:0000313" key="10">
    <source>
        <dbReference type="EMBL" id="TCN53033.1"/>
    </source>
</evidence>
<reference evidence="10 12" key="1">
    <citation type="journal article" date="2015" name="Stand. Genomic Sci.">
        <title>Genomic Encyclopedia of Bacterial and Archaeal Type Strains, Phase III: the genomes of soil and plant-associated and newly described type strains.</title>
        <authorList>
            <person name="Whitman W.B."/>
            <person name="Woyke T."/>
            <person name="Klenk H.P."/>
            <person name="Zhou Y."/>
            <person name="Lilburn T.G."/>
            <person name="Beck B.J."/>
            <person name="De Vos P."/>
            <person name="Vandamme P."/>
            <person name="Eisen J.A."/>
            <person name="Garrity G."/>
            <person name="Hugenholtz P."/>
            <person name="Kyrpides N.C."/>
        </authorList>
    </citation>
    <scope>NUCLEOTIDE SEQUENCE [LARGE SCALE GENOMIC DNA]</scope>
    <source>
        <strain evidence="10 12">P5626</strain>
    </source>
</reference>
<dbReference type="EMBL" id="SLWA01000009">
    <property type="protein sequence ID" value="TCN53033.1"/>
    <property type="molecule type" value="Genomic_DNA"/>
</dbReference>
<sequence length="258" mass="28868">MRKTHTLLTFLIAIVGILSVNGQVQQEKLIYHYSVMDAMRNGVYQGDITVKTLREKGNFGLGTYNFLDGEMIVLDGIFYRIASSGQVTKAEPEREVPFASLVVFSADKEYEISGITTIEMLQKEILSRLPSANKPYALRIECSFESIVTGGATKLEEKDTTGIAELMKTRPLYQKKPVSGMMVGFYNPPSFAAVDLSPFHFHFISYDKTFGGHLVSGTLSSAKIKISIDEKPGYEIVLPQQNKNFDKPWPQQQVKSSY</sequence>
<dbReference type="GO" id="GO:0047605">
    <property type="term" value="F:acetolactate decarboxylase activity"/>
    <property type="evidence" value="ECO:0007669"/>
    <property type="project" value="UniProtKB-UniRule"/>
</dbReference>
<reference evidence="11 13" key="2">
    <citation type="journal article" date="2018" name="Syst. Appl. Microbiol.">
        <title>Flavobacterium circumlabens sp. nov. and Flavobacterium cupreum sp. nov., two psychrotrophic species isolated from Antarctic environmental samples.</title>
        <authorList>
            <person name="Kralova S."/>
            <person name="Busse H.J."/>
            <person name="Svec P."/>
            <person name="Maslanova I."/>
            <person name="Stankova E."/>
            <person name="Bartak M."/>
            <person name="Sedlacek I."/>
        </authorList>
    </citation>
    <scope>NUCLEOTIDE SEQUENCE [LARGE SCALE GENOMIC DNA]</scope>
    <source>
        <strain evidence="11 13">CCM 8828</strain>
    </source>
</reference>
<evidence type="ECO:0000256" key="5">
    <source>
        <dbReference type="ARBA" id="ARBA00020164"/>
    </source>
</evidence>
<evidence type="ECO:0000313" key="11">
    <source>
        <dbReference type="EMBL" id="TEB42410.1"/>
    </source>
</evidence>
<dbReference type="AlphaFoldDB" id="A0A4Y7U7L6"/>
<proteinExistence type="inferred from homology"/>
<evidence type="ECO:0000256" key="3">
    <source>
        <dbReference type="ARBA" id="ARBA00007106"/>
    </source>
</evidence>
<dbReference type="Gene3D" id="3.30.1330.80">
    <property type="entry name" value="Hypothetical protein, similar to alpha- acetolactate decarboxylase, domain 2"/>
    <property type="match status" value="2"/>
</dbReference>
<evidence type="ECO:0000256" key="6">
    <source>
        <dbReference type="ARBA" id="ARBA00022793"/>
    </source>
</evidence>
<keyword evidence="8 9" id="KW-0456">Lyase</keyword>
<dbReference type="EC" id="4.1.1.5" evidence="4 9"/>
<dbReference type="PIRSF" id="PIRSF001332">
    <property type="entry name" value="Acetolac_decarb"/>
    <property type="match status" value="1"/>
</dbReference>
<evidence type="ECO:0000256" key="8">
    <source>
        <dbReference type="ARBA" id="ARBA00023239"/>
    </source>
</evidence>
<keyword evidence="6 9" id="KW-0210">Decarboxylase</keyword>
<dbReference type="OrthoDB" id="8612680at2"/>
<dbReference type="Proteomes" id="UP000298340">
    <property type="component" value="Unassembled WGS sequence"/>
</dbReference>